<evidence type="ECO:0000256" key="3">
    <source>
        <dbReference type="ARBA" id="ARBA00022448"/>
    </source>
</evidence>
<feature type="transmembrane region" description="Helical" evidence="8">
    <location>
        <begin position="137"/>
        <end position="157"/>
    </location>
</feature>
<dbReference type="GO" id="GO:0005886">
    <property type="term" value="C:plasma membrane"/>
    <property type="evidence" value="ECO:0007669"/>
    <property type="project" value="UniProtKB-SubCell"/>
</dbReference>
<feature type="transmembrane region" description="Helical" evidence="8">
    <location>
        <begin position="318"/>
        <end position="344"/>
    </location>
</feature>
<dbReference type="AlphaFoldDB" id="A0A511YQX7"/>
<evidence type="ECO:0000313" key="10">
    <source>
        <dbReference type="EMBL" id="GEN77603.1"/>
    </source>
</evidence>
<evidence type="ECO:0000256" key="1">
    <source>
        <dbReference type="ARBA" id="ARBA00004651"/>
    </source>
</evidence>
<accession>A0A511YQX7</accession>
<sequence>MNSEFFIYFIAFVTIAGVIVRPYKIQEAVWAVAGALLLLAFGLISLQDAWTGIGKGLDVYLFLTGMMTLAETARREGLFDWLAGYAIRFSKGSSFRLFVLIYLVGLIVTAFMSNDATAVVLTPAVAVAASRAKVKNALPYLLICAFIANAASFILPISNPANLVIYGKEMPSLGVWFSTYLLPSLFSVGITFLMLFLTQRKRLTGTIDSDIQVETLLPGGKMALAGIIVTTLLLLASSAMNWDLGLPTAIAGLGISIFVLIAGRKNPVAFARHISWSVLPLVAGLFVLVEAVQQTGIIDSLSQKLAEQAHHATETTSWLAGLAVAFGSNLINNLPAGLIAGSTVSAIHLPEAVRSAILVGIDLGPNLSVTGSLATILWLKELRKNGYDMGGWAFLKLGTVVMVPALIAALLVLKV</sequence>
<dbReference type="Proteomes" id="UP000321863">
    <property type="component" value="Unassembled WGS sequence"/>
</dbReference>
<dbReference type="RefSeq" id="WP_146943538.1">
    <property type="nucleotide sequence ID" value="NZ_BJYJ01000027.1"/>
</dbReference>
<evidence type="ECO:0000256" key="6">
    <source>
        <dbReference type="ARBA" id="ARBA00022989"/>
    </source>
</evidence>
<organism evidence="10 11">
    <name type="scientific">Chryseobacterium hagamense</name>
    <dbReference type="NCBI Taxonomy" id="395935"/>
    <lineage>
        <taxon>Bacteria</taxon>
        <taxon>Pseudomonadati</taxon>
        <taxon>Bacteroidota</taxon>
        <taxon>Flavobacteriia</taxon>
        <taxon>Flavobacteriales</taxon>
        <taxon>Weeksellaceae</taxon>
        <taxon>Chryseobacterium group</taxon>
        <taxon>Chryseobacterium</taxon>
    </lineage>
</organism>
<keyword evidence="3" id="KW-0813">Transport</keyword>
<dbReference type="PANTHER" id="PTHR43302:SF5">
    <property type="entry name" value="TRANSPORTER ARSB-RELATED"/>
    <property type="match status" value="1"/>
</dbReference>
<feature type="transmembrane region" description="Helical" evidence="8">
    <location>
        <begin position="219"/>
        <end position="238"/>
    </location>
</feature>
<proteinExistence type="inferred from homology"/>
<feature type="transmembrane region" description="Helical" evidence="8">
    <location>
        <begin position="28"/>
        <end position="46"/>
    </location>
</feature>
<feature type="transmembrane region" description="Helical" evidence="8">
    <location>
        <begin position="244"/>
        <end position="262"/>
    </location>
</feature>
<keyword evidence="7 8" id="KW-0472">Membrane</keyword>
<feature type="transmembrane region" description="Helical" evidence="8">
    <location>
        <begin position="6"/>
        <end position="23"/>
    </location>
</feature>
<evidence type="ECO:0000256" key="5">
    <source>
        <dbReference type="ARBA" id="ARBA00022692"/>
    </source>
</evidence>
<dbReference type="OrthoDB" id="9774335at2"/>
<feature type="transmembrane region" description="Helical" evidence="8">
    <location>
        <begin position="177"/>
        <end position="198"/>
    </location>
</feature>
<dbReference type="InterPro" id="IPR004680">
    <property type="entry name" value="Cit_transptr-like_dom"/>
</dbReference>
<dbReference type="PANTHER" id="PTHR43302">
    <property type="entry name" value="TRANSPORTER ARSB-RELATED"/>
    <property type="match status" value="1"/>
</dbReference>
<dbReference type="Pfam" id="PF03600">
    <property type="entry name" value="CitMHS"/>
    <property type="match status" value="1"/>
</dbReference>
<feature type="transmembrane region" description="Helical" evidence="8">
    <location>
        <begin position="99"/>
        <end position="125"/>
    </location>
</feature>
<feature type="transmembrane region" description="Helical" evidence="8">
    <location>
        <begin position="356"/>
        <end position="379"/>
    </location>
</feature>
<dbReference type="GO" id="GO:0015105">
    <property type="term" value="F:arsenite transmembrane transporter activity"/>
    <property type="evidence" value="ECO:0007669"/>
    <property type="project" value="InterPro"/>
</dbReference>
<dbReference type="EMBL" id="BJYJ01000027">
    <property type="protein sequence ID" value="GEN77603.1"/>
    <property type="molecule type" value="Genomic_DNA"/>
</dbReference>
<feature type="transmembrane region" description="Helical" evidence="8">
    <location>
        <begin position="274"/>
        <end position="298"/>
    </location>
</feature>
<dbReference type="CDD" id="cd01118">
    <property type="entry name" value="ArsB_permease"/>
    <property type="match status" value="1"/>
</dbReference>
<protein>
    <submittedName>
        <fullName evidence="10">Arsenic transporter</fullName>
    </submittedName>
</protein>
<evidence type="ECO:0000256" key="4">
    <source>
        <dbReference type="ARBA" id="ARBA00022475"/>
    </source>
</evidence>
<comment type="similarity">
    <text evidence="2">Belongs to the CitM (TC 2.A.11) transporter family.</text>
</comment>
<keyword evidence="5 8" id="KW-0812">Transmembrane</keyword>
<feature type="transmembrane region" description="Helical" evidence="8">
    <location>
        <begin position="391"/>
        <end position="413"/>
    </location>
</feature>
<keyword evidence="6 8" id="KW-1133">Transmembrane helix</keyword>
<comment type="subcellular location">
    <subcellularLocation>
        <location evidence="1">Cell membrane</location>
        <topology evidence="1">Multi-pass membrane protein</topology>
    </subcellularLocation>
</comment>
<evidence type="ECO:0000313" key="11">
    <source>
        <dbReference type="Proteomes" id="UP000321863"/>
    </source>
</evidence>
<evidence type="ECO:0000256" key="7">
    <source>
        <dbReference type="ARBA" id="ARBA00023136"/>
    </source>
</evidence>
<dbReference type="PRINTS" id="PR00758">
    <property type="entry name" value="ARSENICPUMP"/>
</dbReference>
<dbReference type="InterPro" id="IPR000802">
    <property type="entry name" value="Arsenical_pump_ArsB"/>
</dbReference>
<comment type="caution">
    <text evidence="10">The sequence shown here is derived from an EMBL/GenBank/DDBJ whole genome shotgun (WGS) entry which is preliminary data.</text>
</comment>
<evidence type="ECO:0000256" key="2">
    <source>
        <dbReference type="ARBA" id="ARBA00009843"/>
    </source>
</evidence>
<gene>
    <name evidence="10" type="primary">arsB_2</name>
    <name evidence="10" type="ORF">CHA01nite_33430</name>
</gene>
<evidence type="ECO:0000256" key="8">
    <source>
        <dbReference type="SAM" id="Phobius"/>
    </source>
</evidence>
<keyword evidence="4" id="KW-1003">Cell membrane</keyword>
<keyword evidence="11" id="KW-1185">Reference proteome</keyword>
<feature type="domain" description="Citrate transporter-like" evidence="9">
    <location>
        <begin position="22"/>
        <end position="342"/>
    </location>
</feature>
<evidence type="ECO:0000259" key="9">
    <source>
        <dbReference type="Pfam" id="PF03600"/>
    </source>
</evidence>
<reference evidence="10 11" key="1">
    <citation type="submission" date="2019-07" db="EMBL/GenBank/DDBJ databases">
        <title>Whole genome shotgun sequence of Chryseobacterium hagamense NBRC 105253.</title>
        <authorList>
            <person name="Hosoyama A."/>
            <person name="Uohara A."/>
            <person name="Ohji S."/>
            <person name="Ichikawa N."/>
        </authorList>
    </citation>
    <scope>NUCLEOTIDE SEQUENCE [LARGE SCALE GENOMIC DNA]</scope>
    <source>
        <strain evidence="10 11">NBRC 105253</strain>
    </source>
</reference>
<name>A0A511YQX7_9FLAO</name>